<dbReference type="InterPro" id="IPR016024">
    <property type="entry name" value="ARM-type_fold"/>
</dbReference>
<organism evidence="4">
    <name type="scientific">Mesocestoides corti</name>
    <name type="common">Flatworm</name>
    <dbReference type="NCBI Taxonomy" id="53468"/>
    <lineage>
        <taxon>Eukaryota</taxon>
        <taxon>Metazoa</taxon>
        <taxon>Spiralia</taxon>
        <taxon>Lophotrochozoa</taxon>
        <taxon>Platyhelminthes</taxon>
        <taxon>Cestoda</taxon>
        <taxon>Eucestoda</taxon>
        <taxon>Cyclophyllidea</taxon>
        <taxon>Mesocestoididae</taxon>
        <taxon>Mesocestoides</taxon>
    </lineage>
</organism>
<dbReference type="GO" id="GO:0005634">
    <property type="term" value="C:nucleus"/>
    <property type="evidence" value="ECO:0007669"/>
    <property type="project" value="UniProtKB-ARBA"/>
</dbReference>
<dbReference type="Pfam" id="PF03914">
    <property type="entry name" value="CBF"/>
    <property type="match status" value="1"/>
</dbReference>
<sequence>MAEAWFSESCSNLRADNPNDICVNFQESHAKNIFEKYFVVNNNTTLANADLYGAKSRVTQEWLSTVLLRGTSTDRVLALAFMVRARPLSSLQHLDQLIGFISPLKKQLCMKAIDVLTNLFESTLLPTKRILISLESRPFDRLSKFPAVLTNDLSLKDTDRGPDLPRSSREYVLALWYFEHRLKQSYLRFLTSLENVLMNDTIPVEKTKALNALITLVSKKPENREVAIGMLVNKLGDRSKSFASSVIHKLRNLCRGHPNLKVVLVEQLRSLLFRPNLVDRAKYYAIVLLSCIPFSKKNPKAFVPNEGIAASDGTVAAILFKIYLSFFRASVVAEELPERLIAALLTGISRAAPYLSEQVMAENVTDIDAVFRLVHVTTNFTISLQTLNFLFHFTEHQPQLRDRYYQALYRRLNDVAIRWSARCPSLLSLVFHSLLADGDAERRAAIVQRLLSICLTHPNAGFVAGAQILLEKLRLTEKINVTGSVGAPQLANKVELAKQPKRLLPTSIGIVKPTNHHENSDSEEEHFSDIPASDDEGEEAESVEKLSPTVTSYSWDHRRLLKKPLSSNYGYDSSVRDPRYARARGQPLWQLILLSTHVHPTINLFARSLIEGKAFKYTGDPFDDLSVAHFMERFVYKKPKSSVSVSKTISHPGKSANEGSKKVAHAKTLAPDSLAYRNLNPEQVPSDERFIHSYLNFVKARTPRKMDEGSSDESDQLDEDFDEYLARHEKGLIPNDADEDEDFDDADFDYSSDDDANEEAEGEAQEKASKEGGKDNRKKRKLDKSDHDHVDFLEMDDGTSDDYDMSDDNSDDDFRPLNNSRRSGKFDLNKIFVSAEEVGDLYDSQEVPDASSKRAKWQKRHLLSSEYGKKRLHHHRGHASGSKKRRR</sequence>
<dbReference type="InterPro" id="IPR040155">
    <property type="entry name" value="CEBPZ/Mak21-like"/>
</dbReference>
<dbReference type="WBParaSite" id="MCU_003193-RC">
    <property type="protein sequence ID" value="MCU_003193-RC"/>
    <property type="gene ID" value="MCU_003193"/>
</dbReference>
<feature type="region of interest" description="Disordered" evidence="2">
    <location>
        <begin position="645"/>
        <end position="664"/>
    </location>
</feature>
<evidence type="ECO:0000313" key="4">
    <source>
        <dbReference type="WBParaSite" id="MCU_003193-RC"/>
    </source>
</evidence>
<feature type="region of interest" description="Disordered" evidence="2">
    <location>
        <begin position="837"/>
        <end position="887"/>
    </location>
</feature>
<accession>A0A5K3EWI4</accession>
<feature type="compositionally biased region" description="Acidic residues" evidence="2">
    <location>
        <begin position="529"/>
        <end position="541"/>
    </location>
</feature>
<feature type="compositionally biased region" description="Basic residues" evidence="2">
    <location>
        <begin position="853"/>
        <end position="862"/>
    </location>
</feature>
<evidence type="ECO:0000256" key="2">
    <source>
        <dbReference type="SAM" id="MobiDB-lite"/>
    </source>
</evidence>
<feature type="domain" description="CCAAT-binding factor" evidence="3">
    <location>
        <begin position="383"/>
        <end position="606"/>
    </location>
</feature>
<feature type="region of interest" description="Disordered" evidence="2">
    <location>
        <begin position="731"/>
        <end position="825"/>
    </location>
</feature>
<feature type="compositionally biased region" description="Basic and acidic residues" evidence="2">
    <location>
        <begin position="783"/>
        <end position="792"/>
    </location>
</feature>
<dbReference type="PANTHER" id="PTHR12048">
    <property type="entry name" value="CCAAT-BINDING FACTOR-RELATED"/>
    <property type="match status" value="1"/>
</dbReference>
<feature type="compositionally biased region" description="Acidic residues" evidence="2">
    <location>
        <begin position="736"/>
        <end position="763"/>
    </location>
</feature>
<comment type="similarity">
    <text evidence="1">Belongs to the CBF/MAK21 family.</text>
</comment>
<feature type="compositionally biased region" description="Basic residues" evidence="2">
    <location>
        <begin position="870"/>
        <end position="887"/>
    </location>
</feature>
<protein>
    <submittedName>
        <fullName evidence="4">CBF domain-containing protein</fullName>
    </submittedName>
</protein>
<feature type="compositionally biased region" description="Acidic residues" evidence="2">
    <location>
        <begin position="793"/>
        <end position="811"/>
    </location>
</feature>
<feature type="region of interest" description="Disordered" evidence="2">
    <location>
        <begin position="507"/>
        <end position="546"/>
    </location>
</feature>
<dbReference type="SUPFAM" id="SSF48371">
    <property type="entry name" value="ARM repeat"/>
    <property type="match status" value="1"/>
</dbReference>
<name>A0A5K3EWI4_MESCO</name>
<dbReference type="InterPro" id="IPR005612">
    <property type="entry name" value="CCAAT-binding_factor"/>
</dbReference>
<feature type="compositionally biased region" description="Basic and acidic residues" evidence="2">
    <location>
        <begin position="515"/>
        <end position="528"/>
    </location>
</feature>
<proteinExistence type="inferred from homology"/>
<evidence type="ECO:0000256" key="1">
    <source>
        <dbReference type="ARBA" id="ARBA00007797"/>
    </source>
</evidence>
<evidence type="ECO:0000259" key="3">
    <source>
        <dbReference type="Pfam" id="PF03914"/>
    </source>
</evidence>
<feature type="compositionally biased region" description="Basic and acidic residues" evidence="2">
    <location>
        <begin position="764"/>
        <end position="775"/>
    </location>
</feature>
<reference evidence="4" key="1">
    <citation type="submission" date="2019-11" db="UniProtKB">
        <authorList>
            <consortium name="WormBaseParasite"/>
        </authorList>
    </citation>
    <scope>IDENTIFICATION</scope>
</reference>
<dbReference type="PANTHER" id="PTHR12048:SF0">
    <property type="entry name" value="CCAAT_ENHANCER-BINDING PROTEIN ZETA"/>
    <property type="match status" value="1"/>
</dbReference>
<dbReference type="AlphaFoldDB" id="A0A5K3EWI4"/>